<dbReference type="EMBL" id="VTPC01090436">
    <property type="protein sequence ID" value="KAF2883346.1"/>
    <property type="molecule type" value="Genomic_DNA"/>
</dbReference>
<dbReference type="Gene3D" id="3.40.50.300">
    <property type="entry name" value="P-loop containing nucleotide triphosphate hydrolases"/>
    <property type="match status" value="1"/>
</dbReference>
<dbReference type="SUPFAM" id="SSF53254">
    <property type="entry name" value="Phosphoglycerate mutase-like"/>
    <property type="match status" value="1"/>
</dbReference>
<dbReference type="GO" id="GO:0005524">
    <property type="term" value="F:ATP binding"/>
    <property type="evidence" value="ECO:0007669"/>
    <property type="project" value="UniProtKB-KW"/>
</dbReference>
<evidence type="ECO:0000259" key="6">
    <source>
        <dbReference type="Pfam" id="PF01591"/>
    </source>
</evidence>
<proteinExistence type="inferred from homology"/>
<protein>
    <recommendedName>
        <fullName evidence="6">6-phosphofructo-2-kinase domain-containing protein</fullName>
    </recommendedName>
</protein>
<dbReference type="InterPro" id="IPR027417">
    <property type="entry name" value="P-loop_NTPase"/>
</dbReference>
<name>A0A8K0CDP6_IGNLU</name>
<dbReference type="GO" id="GO:0006000">
    <property type="term" value="P:fructose metabolic process"/>
    <property type="evidence" value="ECO:0007669"/>
    <property type="project" value="InterPro"/>
</dbReference>
<dbReference type="SUPFAM" id="SSF52540">
    <property type="entry name" value="P-loop containing nucleoside triphosphate hydrolases"/>
    <property type="match status" value="1"/>
</dbReference>
<comment type="similarity">
    <text evidence="1">In the C-terminal section; belongs to the phosphoglycerate mutase family.</text>
</comment>
<dbReference type="Pfam" id="PF00300">
    <property type="entry name" value="His_Phos_1"/>
    <property type="match status" value="1"/>
</dbReference>
<dbReference type="PANTHER" id="PTHR10606">
    <property type="entry name" value="6-PHOSPHOFRUCTO-2-KINASE/FRUCTOSE-2,6-BISPHOSPHATASE"/>
    <property type="match status" value="1"/>
</dbReference>
<dbReference type="CDD" id="cd07067">
    <property type="entry name" value="HP_PGM_like"/>
    <property type="match status" value="1"/>
</dbReference>
<organism evidence="7 8">
    <name type="scientific">Ignelater luminosus</name>
    <name type="common">Cucubano</name>
    <name type="synonym">Pyrophorus luminosus</name>
    <dbReference type="NCBI Taxonomy" id="2038154"/>
    <lineage>
        <taxon>Eukaryota</taxon>
        <taxon>Metazoa</taxon>
        <taxon>Ecdysozoa</taxon>
        <taxon>Arthropoda</taxon>
        <taxon>Hexapoda</taxon>
        <taxon>Insecta</taxon>
        <taxon>Pterygota</taxon>
        <taxon>Neoptera</taxon>
        <taxon>Endopterygota</taxon>
        <taxon>Coleoptera</taxon>
        <taxon>Polyphaga</taxon>
        <taxon>Elateriformia</taxon>
        <taxon>Elateroidea</taxon>
        <taxon>Elateridae</taxon>
        <taxon>Agrypninae</taxon>
        <taxon>Pyrophorini</taxon>
        <taxon>Ignelater</taxon>
    </lineage>
</organism>
<evidence type="ECO:0000256" key="2">
    <source>
        <dbReference type="ARBA" id="ARBA00022741"/>
    </source>
</evidence>
<dbReference type="InterPro" id="IPR013079">
    <property type="entry name" value="6Phosfructo_kin"/>
</dbReference>
<dbReference type="GO" id="GO:0003873">
    <property type="term" value="F:6-phosphofructo-2-kinase activity"/>
    <property type="evidence" value="ECO:0007669"/>
    <property type="project" value="InterPro"/>
</dbReference>
<accession>A0A8K0CDP6</accession>
<reference evidence="7" key="1">
    <citation type="submission" date="2019-08" db="EMBL/GenBank/DDBJ databases">
        <title>The genome of the North American firefly Photinus pyralis.</title>
        <authorList>
            <consortium name="Photinus pyralis genome working group"/>
            <person name="Fallon T.R."/>
            <person name="Sander Lower S.E."/>
            <person name="Weng J.-K."/>
        </authorList>
    </citation>
    <scope>NUCLEOTIDE SEQUENCE</scope>
    <source>
        <strain evidence="7">TRF0915ILg1</strain>
        <tissue evidence="7">Whole body</tissue>
    </source>
</reference>
<dbReference type="PRINTS" id="PR00991">
    <property type="entry name" value="6PFRUCTKNASE"/>
</dbReference>
<dbReference type="Pfam" id="PF01591">
    <property type="entry name" value="6PF2K"/>
    <property type="match status" value="1"/>
</dbReference>
<dbReference type="Gene3D" id="3.40.50.1240">
    <property type="entry name" value="Phosphoglycerate mutase-like"/>
    <property type="match status" value="1"/>
</dbReference>
<dbReference type="InterPro" id="IPR029033">
    <property type="entry name" value="His_PPase_superfam"/>
</dbReference>
<dbReference type="SMART" id="SM00855">
    <property type="entry name" value="PGAM"/>
    <property type="match status" value="1"/>
</dbReference>
<keyword evidence="2" id="KW-0547">Nucleotide-binding</keyword>
<evidence type="ECO:0000313" key="7">
    <source>
        <dbReference type="EMBL" id="KAF2883346.1"/>
    </source>
</evidence>
<evidence type="ECO:0000313" key="8">
    <source>
        <dbReference type="Proteomes" id="UP000801492"/>
    </source>
</evidence>
<feature type="binding site" evidence="5">
    <location>
        <position position="301"/>
    </location>
    <ligand>
        <name>substrate</name>
    </ligand>
</feature>
<dbReference type="PIRSF" id="PIRSF000709">
    <property type="entry name" value="6PFK_2-Ptase"/>
    <property type="match status" value="1"/>
</dbReference>
<dbReference type="PANTHER" id="PTHR10606:SF65">
    <property type="entry name" value="6-PHOSPHOFRUCTO-2-KINASE_FRUCTOSE-2, 6-BISPHOSPHATASE-LIKE PROTEIN"/>
    <property type="match status" value="1"/>
</dbReference>
<evidence type="ECO:0000256" key="3">
    <source>
        <dbReference type="ARBA" id="ARBA00022840"/>
    </source>
</evidence>
<dbReference type="InterPro" id="IPR013078">
    <property type="entry name" value="His_Pase_superF_clade-1"/>
</dbReference>
<dbReference type="GO" id="GO:0005829">
    <property type="term" value="C:cytosol"/>
    <property type="evidence" value="ECO:0007669"/>
    <property type="project" value="TreeGrafter"/>
</dbReference>
<dbReference type="InterPro" id="IPR003094">
    <property type="entry name" value="6Pfruct_kin"/>
</dbReference>
<sequence length="477" mass="54093">MAAVTHFTIEKEDCKGAQAVKKLPLRQFAPLLIAMVGLPGRGKSLLARRLSRYLNYTGDNTKVLDISDYRRKHMEKYASHEMFRADNLPAWRLRQQSFREALEDAADWLQKPGHHVAILDGPNVSRSQRQEIYDLVYGQLGFRIMFIECVCEDPTILERNFKDILQYSADYCGMATEQALTDLTYKMAHYKAQYESPSLGSHWELPCPMVKLLDGGYGGIVAHGVTGTKESKILAYISVPKPSQQVIYFSRHGESEFNLIGRIGGDAPLSPRGRVYSQALAKHVHALNLPALQVWTSTLQRTKATAANIQAPQLHLHELDEIYSGDCESLTYEELQERFPRELALRDHEKLKYRYPQGESYVDVMQRLVPVLTQLECETNVLTVSHQAVLRCILGYFLETPFDEIPYFHVPLHTIIKVTLKGYNYTMETVKMPIECVDTNRAKPTNCSVNRSSEDALLTVPAHLDSLSNLNTLTPCT</sequence>
<feature type="active site" description="Tele-phosphohistidine intermediate" evidence="4">
    <location>
        <position position="252"/>
    </location>
</feature>
<keyword evidence="8" id="KW-1185">Reference proteome</keyword>
<evidence type="ECO:0000256" key="4">
    <source>
        <dbReference type="PIRSR" id="PIRSR613078-1"/>
    </source>
</evidence>
<evidence type="ECO:0000256" key="5">
    <source>
        <dbReference type="PIRSR" id="PIRSR613078-2"/>
    </source>
</evidence>
<dbReference type="Proteomes" id="UP000801492">
    <property type="component" value="Unassembled WGS sequence"/>
</dbReference>
<gene>
    <name evidence="7" type="ORF">ILUMI_22848</name>
</gene>
<evidence type="ECO:0000256" key="1">
    <source>
        <dbReference type="ARBA" id="ARBA00008408"/>
    </source>
</evidence>
<dbReference type="GO" id="GO:0004331">
    <property type="term" value="F:fructose-2,6-bisphosphate 2-phosphatase activity"/>
    <property type="evidence" value="ECO:0007669"/>
    <property type="project" value="TreeGrafter"/>
</dbReference>
<feature type="active site" description="Proton donor/acceptor" evidence="4">
    <location>
        <position position="337"/>
    </location>
</feature>
<feature type="binding site" evidence="5">
    <location>
        <begin position="251"/>
        <end position="258"/>
    </location>
    <ligand>
        <name>substrate</name>
    </ligand>
</feature>
<dbReference type="AlphaFoldDB" id="A0A8K0CDP6"/>
<comment type="caution">
    <text evidence="7">The sequence shown here is derived from an EMBL/GenBank/DDBJ whole genome shotgun (WGS) entry which is preliminary data.</text>
</comment>
<dbReference type="OrthoDB" id="267323at2759"/>
<feature type="domain" description="6-phosphofructo-2-kinase" evidence="6">
    <location>
        <begin position="28"/>
        <end position="236"/>
    </location>
</feature>
<dbReference type="GO" id="GO:0006003">
    <property type="term" value="P:fructose 2,6-bisphosphate metabolic process"/>
    <property type="evidence" value="ECO:0007669"/>
    <property type="project" value="InterPro"/>
</dbReference>
<keyword evidence="3" id="KW-0067">ATP-binding</keyword>